<gene>
    <name evidence="1" type="ORF">PIB30_039458</name>
</gene>
<keyword evidence="2" id="KW-1185">Reference proteome</keyword>
<dbReference type="EMBL" id="JASCZI010151243">
    <property type="protein sequence ID" value="MED6171291.1"/>
    <property type="molecule type" value="Genomic_DNA"/>
</dbReference>
<evidence type="ECO:0000313" key="1">
    <source>
        <dbReference type="EMBL" id="MED6171291.1"/>
    </source>
</evidence>
<evidence type="ECO:0000313" key="2">
    <source>
        <dbReference type="Proteomes" id="UP001341840"/>
    </source>
</evidence>
<comment type="caution">
    <text evidence="1">The sequence shown here is derived from an EMBL/GenBank/DDBJ whole genome shotgun (WGS) entry which is preliminary data.</text>
</comment>
<protein>
    <submittedName>
        <fullName evidence="1">Uncharacterized protein</fullName>
    </submittedName>
</protein>
<accession>A0ABU6VDB0</accession>
<organism evidence="1 2">
    <name type="scientific">Stylosanthes scabra</name>
    <dbReference type="NCBI Taxonomy" id="79078"/>
    <lineage>
        <taxon>Eukaryota</taxon>
        <taxon>Viridiplantae</taxon>
        <taxon>Streptophyta</taxon>
        <taxon>Embryophyta</taxon>
        <taxon>Tracheophyta</taxon>
        <taxon>Spermatophyta</taxon>
        <taxon>Magnoliopsida</taxon>
        <taxon>eudicotyledons</taxon>
        <taxon>Gunneridae</taxon>
        <taxon>Pentapetalae</taxon>
        <taxon>rosids</taxon>
        <taxon>fabids</taxon>
        <taxon>Fabales</taxon>
        <taxon>Fabaceae</taxon>
        <taxon>Papilionoideae</taxon>
        <taxon>50 kb inversion clade</taxon>
        <taxon>dalbergioids sensu lato</taxon>
        <taxon>Dalbergieae</taxon>
        <taxon>Pterocarpus clade</taxon>
        <taxon>Stylosanthes</taxon>
    </lineage>
</organism>
<sequence length="120" mass="12907">MVSSTDPSDLPIVVFESLAMSGSLVPLDVAILVIQLVSKGNNPDLKVSRSCVSPLSPSLALALVGEHLRPGQKSSSHHDYQRQLRKLSASRLLFTSSLSFSMNDTLCHPSFPNPAPWSPP</sequence>
<name>A0ABU6VDB0_9FABA</name>
<proteinExistence type="predicted"/>
<reference evidence="1 2" key="1">
    <citation type="journal article" date="2023" name="Plants (Basel)">
        <title>Bridging the Gap: Combining Genomics and Transcriptomics Approaches to Understand Stylosanthes scabra, an Orphan Legume from the Brazilian Caatinga.</title>
        <authorList>
            <person name="Ferreira-Neto J.R.C."/>
            <person name="da Silva M.D."/>
            <person name="Binneck E."/>
            <person name="de Melo N.F."/>
            <person name="da Silva R.H."/>
            <person name="de Melo A.L.T.M."/>
            <person name="Pandolfi V."/>
            <person name="Bustamante F.O."/>
            <person name="Brasileiro-Vidal A.C."/>
            <person name="Benko-Iseppon A.M."/>
        </authorList>
    </citation>
    <scope>NUCLEOTIDE SEQUENCE [LARGE SCALE GENOMIC DNA]</scope>
    <source>
        <tissue evidence="1">Leaves</tissue>
    </source>
</reference>
<dbReference type="Proteomes" id="UP001341840">
    <property type="component" value="Unassembled WGS sequence"/>
</dbReference>